<dbReference type="Proteomes" id="UP000002035">
    <property type="component" value="Unassembled WGS sequence"/>
</dbReference>
<dbReference type="OMA" id="NDTSWAG"/>
<dbReference type="SUPFAM" id="SSF48371">
    <property type="entry name" value="ARM repeat"/>
    <property type="match status" value="1"/>
</dbReference>
<feature type="compositionally biased region" description="Basic and acidic residues" evidence="1">
    <location>
        <begin position="512"/>
        <end position="524"/>
    </location>
</feature>
<dbReference type="InterPro" id="IPR011989">
    <property type="entry name" value="ARM-like"/>
</dbReference>
<reference evidence="3" key="1">
    <citation type="journal article" date="2012" name="MBio">
        <title>Comparative genome analysis of Trichophyton rubrum and related dermatophytes reveals candidate genes involved in infection.</title>
        <authorList>
            <person name="Martinez D.A."/>
            <person name="Oliver B.G."/>
            <person name="Graeser Y."/>
            <person name="Goldberg J.M."/>
            <person name="Li W."/>
            <person name="Martinez-Rossi N.M."/>
            <person name="Monod M."/>
            <person name="Shelest E."/>
            <person name="Barton R.C."/>
            <person name="Birch E."/>
            <person name="Brakhage A.A."/>
            <person name="Chen Z."/>
            <person name="Gurr S.J."/>
            <person name="Heiman D."/>
            <person name="Heitman J."/>
            <person name="Kosti I."/>
            <person name="Rossi A."/>
            <person name="Saif S."/>
            <person name="Samalova M."/>
            <person name="Saunders C.W."/>
            <person name="Shea T."/>
            <person name="Summerbell R.C."/>
            <person name="Xu J."/>
            <person name="Young S."/>
            <person name="Zeng Q."/>
            <person name="Birren B.W."/>
            <person name="Cuomo C.A."/>
            <person name="White T.C."/>
        </authorList>
    </citation>
    <scope>NUCLEOTIDE SEQUENCE [LARGE SCALE GENOMIC DNA]</scope>
    <source>
        <strain evidence="3">ATCC MYA-4605 / CBS 113480</strain>
    </source>
</reference>
<evidence type="ECO:0000313" key="2">
    <source>
        <dbReference type="EMBL" id="EEQ28613.1"/>
    </source>
</evidence>
<feature type="compositionally biased region" description="Polar residues" evidence="1">
    <location>
        <begin position="396"/>
        <end position="409"/>
    </location>
</feature>
<dbReference type="InterPro" id="IPR011009">
    <property type="entry name" value="Kinase-like_dom_sf"/>
</dbReference>
<feature type="region of interest" description="Disordered" evidence="1">
    <location>
        <begin position="388"/>
        <end position="409"/>
    </location>
</feature>
<name>C5FGY3_ARTOC</name>
<protein>
    <submittedName>
        <fullName evidence="2">Protein kinase family protein</fullName>
    </submittedName>
</protein>
<dbReference type="PANTHER" id="PTHR12984:SF3">
    <property type="entry name" value="N-TERMINAL KINASE-LIKE PROTEIN"/>
    <property type="match status" value="1"/>
</dbReference>
<proteinExistence type="predicted"/>
<dbReference type="HOGENOM" id="CLU_010392_1_2_1"/>
<dbReference type="RefSeq" id="XP_002848498.1">
    <property type="nucleotide sequence ID" value="XM_002848452.1"/>
</dbReference>
<evidence type="ECO:0000313" key="3">
    <source>
        <dbReference type="Proteomes" id="UP000002035"/>
    </source>
</evidence>
<dbReference type="STRING" id="554155.C5FGY3"/>
<feature type="compositionally biased region" description="Basic and acidic residues" evidence="1">
    <location>
        <begin position="594"/>
        <end position="603"/>
    </location>
</feature>
<dbReference type="Gene3D" id="1.25.10.10">
    <property type="entry name" value="Leucine-rich Repeat Variant"/>
    <property type="match status" value="2"/>
</dbReference>
<dbReference type="InterPro" id="IPR016024">
    <property type="entry name" value="ARM-type_fold"/>
</dbReference>
<keyword evidence="2" id="KW-0418">Kinase</keyword>
<dbReference type="OrthoDB" id="447103at2759"/>
<dbReference type="InterPro" id="IPR051177">
    <property type="entry name" value="CIK-Related_Protein"/>
</dbReference>
<dbReference type="GeneID" id="9230636"/>
<feature type="region of interest" description="Disordered" evidence="1">
    <location>
        <begin position="512"/>
        <end position="615"/>
    </location>
</feature>
<keyword evidence="2" id="KW-0808">Transferase</keyword>
<dbReference type="GO" id="GO:0006409">
    <property type="term" value="P:tRNA export from nucleus"/>
    <property type="evidence" value="ECO:0007669"/>
    <property type="project" value="TreeGrafter"/>
</dbReference>
<dbReference type="GO" id="GO:0016301">
    <property type="term" value="F:kinase activity"/>
    <property type="evidence" value="ECO:0007669"/>
    <property type="project" value="UniProtKB-KW"/>
</dbReference>
<gene>
    <name evidence="2" type="ORF">MCYG_01432</name>
</gene>
<dbReference type="AlphaFoldDB" id="C5FGY3"/>
<dbReference type="Gene3D" id="3.30.200.20">
    <property type="entry name" value="Phosphorylase Kinase, domain 1"/>
    <property type="match status" value="1"/>
</dbReference>
<feature type="compositionally biased region" description="Acidic residues" evidence="1">
    <location>
        <begin position="604"/>
        <end position="615"/>
    </location>
</feature>
<dbReference type="VEuPathDB" id="FungiDB:MCYG_01432"/>
<accession>C5FGY3</accession>
<keyword evidence="3" id="KW-1185">Reference proteome</keyword>
<dbReference type="GO" id="GO:0005737">
    <property type="term" value="C:cytoplasm"/>
    <property type="evidence" value="ECO:0007669"/>
    <property type="project" value="TreeGrafter"/>
</dbReference>
<evidence type="ECO:0000256" key="1">
    <source>
        <dbReference type="SAM" id="MobiDB-lite"/>
    </source>
</evidence>
<dbReference type="PANTHER" id="PTHR12984">
    <property type="entry name" value="SCY1-RELATED S/T PROTEIN KINASE-LIKE"/>
    <property type="match status" value="1"/>
</dbReference>
<organism evidence="2 3">
    <name type="scientific">Arthroderma otae (strain ATCC MYA-4605 / CBS 113480)</name>
    <name type="common">Microsporum canis</name>
    <dbReference type="NCBI Taxonomy" id="554155"/>
    <lineage>
        <taxon>Eukaryota</taxon>
        <taxon>Fungi</taxon>
        <taxon>Dikarya</taxon>
        <taxon>Ascomycota</taxon>
        <taxon>Pezizomycotina</taxon>
        <taxon>Eurotiomycetes</taxon>
        <taxon>Eurotiomycetidae</taxon>
        <taxon>Onygenales</taxon>
        <taxon>Arthrodermataceae</taxon>
        <taxon>Microsporum</taxon>
    </lineage>
</organism>
<sequence length="615" mass="67347">MDFLKSAVASAIAKSSSFPYSFGDKVDNSDSIWTLHNGTKKNRSHLPLAKNALRKLRTLRHPGVIKVLETIETYGSLLPDSRRYNPPEILKEGWDVIKNNPLHAVDAYSFGAVVFEAFNGSFKGGEQAGQTSNIPPSMRPSYKKLMNANPKLRLSVAHFLDQGKRSGGFFQTPLIRLSQDIESLGLKSDEEREQFINDANKSSELDELSDDYPEEFFKMKVLPELLKSVEFGGGGPKVLSTILKVGTKLNDDEYTQKLTPVIVRLFANPDRAMRVCLLDNLPIMIDRIPQRTVNDKIFPQMSRPKILVAAFSRSLRDPFVHARNAGLLALAATFDLFSEEDCAAKVLPIITPALIDREKLVRDQANKCVDIYLQRVRKFASNMADTALPSQERADSSVSATRLPSPSNTAASWAGWAISSFASKAGETKGVIEPIQPILPKSNGKPVHNSLPTSQAGPAIPTLAQNVAQFSQMPTSTATQAVPDLLEDEDESNAFEDWGAMDEVIDDEAEAHGQEETLFERAAETRSPALSPKPHQFADGGEPDFAGWLASQSKSKAKNPLPKGLKKPSASGSSGTAQAKRAEIKPKAPLQSAKKIDTKPKDEPLDDDGWGDAWD</sequence>
<dbReference type="SUPFAM" id="SSF56112">
    <property type="entry name" value="Protein kinase-like (PK-like)"/>
    <property type="match status" value="1"/>
</dbReference>
<feature type="region of interest" description="Disordered" evidence="1">
    <location>
        <begin position="437"/>
        <end position="458"/>
    </location>
</feature>
<dbReference type="eggNOG" id="KOG1243">
    <property type="taxonomic scope" value="Eukaryota"/>
</dbReference>
<dbReference type="EMBL" id="DS995702">
    <property type="protein sequence ID" value="EEQ28613.1"/>
    <property type="molecule type" value="Genomic_DNA"/>
</dbReference>